<dbReference type="SMART" id="SM00086">
    <property type="entry name" value="PAC"/>
    <property type="match status" value="1"/>
</dbReference>
<dbReference type="GO" id="GO:0000155">
    <property type="term" value="F:phosphorelay sensor kinase activity"/>
    <property type="evidence" value="ECO:0007669"/>
    <property type="project" value="InterPro"/>
</dbReference>
<dbReference type="Pfam" id="PF00512">
    <property type="entry name" value="HisKA"/>
    <property type="match status" value="1"/>
</dbReference>
<comment type="function">
    <text evidence="9">Member of the two-component regulatory system BvgS/BvgA. Phosphorylates BvgA via a four-step phosphorelay in response to environmental signals.</text>
</comment>
<feature type="transmembrane region" description="Helical" evidence="15">
    <location>
        <begin position="12"/>
        <end position="33"/>
    </location>
</feature>
<dbReference type="PANTHER" id="PTHR43047">
    <property type="entry name" value="TWO-COMPONENT HISTIDINE PROTEIN KINASE"/>
    <property type="match status" value="1"/>
</dbReference>
<dbReference type="Proteomes" id="UP000270626">
    <property type="component" value="Unassembled WGS sequence"/>
</dbReference>
<gene>
    <name evidence="20" type="ORF">DFR40_2620</name>
</gene>
<dbReference type="InterPro" id="IPR036097">
    <property type="entry name" value="HisK_dim/P_sf"/>
</dbReference>
<dbReference type="FunFam" id="1.10.287.130:FF:000002">
    <property type="entry name" value="Two-component osmosensing histidine kinase"/>
    <property type="match status" value="1"/>
</dbReference>
<dbReference type="PROSITE" id="PS50113">
    <property type="entry name" value="PAC"/>
    <property type="match status" value="1"/>
</dbReference>
<keyword evidence="7" id="KW-0067">ATP-binding</keyword>
<dbReference type="PROSITE" id="PS50112">
    <property type="entry name" value="PAS"/>
    <property type="match status" value="1"/>
</dbReference>
<dbReference type="CDD" id="cd00082">
    <property type="entry name" value="HisKA"/>
    <property type="match status" value="1"/>
</dbReference>
<name>A0A495VMU5_9RHOO</name>
<organism evidence="20 21">
    <name type="scientific">Azonexus fungiphilus</name>
    <dbReference type="NCBI Taxonomy" id="146940"/>
    <lineage>
        <taxon>Bacteria</taxon>
        <taxon>Pseudomonadati</taxon>
        <taxon>Pseudomonadota</taxon>
        <taxon>Betaproteobacteria</taxon>
        <taxon>Rhodocyclales</taxon>
        <taxon>Azonexaceae</taxon>
        <taxon>Azonexus</taxon>
    </lineage>
</organism>
<evidence type="ECO:0000256" key="6">
    <source>
        <dbReference type="ARBA" id="ARBA00022777"/>
    </source>
</evidence>
<feature type="domain" description="PAS" evidence="18">
    <location>
        <begin position="252"/>
        <end position="302"/>
    </location>
</feature>
<dbReference type="OrthoDB" id="9176737at2"/>
<dbReference type="Gene3D" id="3.30.450.20">
    <property type="entry name" value="PAS domain"/>
    <property type="match status" value="1"/>
</dbReference>
<proteinExistence type="predicted"/>
<evidence type="ECO:0000256" key="10">
    <source>
        <dbReference type="ARBA" id="ARBA00064003"/>
    </source>
</evidence>
<keyword evidence="15" id="KW-0812">Transmembrane</keyword>
<dbReference type="InterPro" id="IPR001789">
    <property type="entry name" value="Sig_transdc_resp-reg_receiver"/>
</dbReference>
<feature type="domain" description="Response regulatory" evidence="17">
    <location>
        <begin position="658"/>
        <end position="771"/>
    </location>
</feature>
<dbReference type="SUPFAM" id="SSF52172">
    <property type="entry name" value="CheY-like"/>
    <property type="match status" value="1"/>
</dbReference>
<keyword evidence="8" id="KW-0902">Two-component regulatory system</keyword>
<evidence type="ECO:0000259" key="17">
    <source>
        <dbReference type="PROSITE" id="PS50110"/>
    </source>
</evidence>
<dbReference type="AlphaFoldDB" id="A0A495VMU5"/>
<dbReference type="InterPro" id="IPR011006">
    <property type="entry name" value="CheY-like_superfamily"/>
</dbReference>
<evidence type="ECO:0000259" key="19">
    <source>
        <dbReference type="PROSITE" id="PS50113"/>
    </source>
</evidence>
<dbReference type="FunFam" id="3.30.565.10:FF:000010">
    <property type="entry name" value="Sensor histidine kinase RcsC"/>
    <property type="match status" value="1"/>
</dbReference>
<dbReference type="RefSeq" id="WP_121458929.1">
    <property type="nucleotide sequence ID" value="NZ_RBXP01000017.1"/>
</dbReference>
<dbReference type="SUPFAM" id="SSF47384">
    <property type="entry name" value="Homodimeric domain of signal transducing histidine kinase"/>
    <property type="match status" value="1"/>
</dbReference>
<keyword evidence="6" id="KW-0418">Kinase</keyword>
<dbReference type="EMBL" id="RBXP01000017">
    <property type="protein sequence ID" value="RKT50696.1"/>
    <property type="molecule type" value="Genomic_DNA"/>
</dbReference>
<keyword evidence="15" id="KW-0472">Membrane</keyword>
<dbReference type="InterPro" id="IPR000014">
    <property type="entry name" value="PAS"/>
</dbReference>
<dbReference type="InterPro" id="IPR036890">
    <property type="entry name" value="HATPase_C_sf"/>
</dbReference>
<evidence type="ECO:0000256" key="2">
    <source>
        <dbReference type="ARBA" id="ARBA00012438"/>
    </source>
</evidence>
<protein>
    <recommendedName>
        <fullName evidence="11">Sensory/regulatory protein RpfC</fullName>
        <ecNumber evidence="2">2.7.13.3</ecNumber>
    </recommendedName>
    <alternativeName>
        <fullName evidence="12">Virulence sensor protein BvgS</fullName>
    </alternativeName>
</protein>
<evidence type="ECO:0000256" key="13">
    <source>
        <dbReference type="PROSITE-ProRule" id="PRU00169"/>
    </source>
</evidence>
<dbReference type="InterPro" id="IPR004358">
    <property type="entry name" value="Sig_transdc_His_kin-like_C"/>
</dbReference>
<dbReference type="Gene3D" id="1.10.287.130">
    <property type="match status" value="1"/>
</dbReference>
<dbReference type="Pfam" id="PF13426">
    <property type="entry name" value="PAS_9"/>
    <property type="match status" value="1"/>
</dbReference>
<sequence>MKFLQRDFLPFTGWRGTLLALAVWSVLVMLSLLTQREQLNRTAAELARIDAVANLKKDMAIRKWASTVEGVFIRETRVPPVNSLEQEERVTAVRYTGEQFTLVTVTPMHLLLAIQGMTNQEFGSRERLTSKQLRNPDNAPDEWEKQALEQLGRGAGIVTQSLPKKGGHGLMRAMIPMRMEKECLECHRDTLVPVGGLRGGATVSIDLNTYRTAQEPTWRTIQYWHAAIWLLGLATIILLHRVFVRRAAEQQRQDQMRRENEAAFAAMAEGAVITDAAGDILWVNDAFCRISGYARDEVIGRNPRLLKSGLHAIDFYQQLWAQLRDAGHWRGEIWNRRKNGEVFPEDLSIQALRGPDGRIRRYISIFSDITQRKKNEDELAAYREQLEELVRRRTGELTEARDAAEAANRSKSIFLANMSHELRTPLNAVIGFSRLMAADPGLSPARQDNLRIISHSGEHLLTLINDVLELSKIESGKMEMRPEEVDLPELLGQVVEMMSLRADEGGLDLRLESAGLPALVQLDPGMLRQVLLNLLSNAVKFTPAGEVVVRVLARPLDSERVRLEFSVRDSGIGISAEDQARIFSSFEQVGSAHQGGTGLGLTISRRYVQLLGGELTVRSAPGEGAEFAFAIPVPVVIAPDGAGKARPVRLARLAAPRRVLLVDDSDDSRRLLAAMLEPLGFIVDEAADLATARAALAARPADVVILDWYLPDGEGLGLLREIKAAGGPAVIMLTAHALAETRNAALAAGADGFLSKPLADGELYALLARRLDLALAEAPRRTPVFDEIGLSTVSVDQLTAAERQALEQAAIALNPAEIGRAIAAIASRQPELAACLDAVARTRDYPALWDWLGITGNEP</sequence>
<feature type="transmembrane region" description="Helical" evidence="15">
    <location>
        <begin position="223"/>
        <end position="243"/>
    </location>
</feature>
<evidence type="ECO:0000259" key="16">
    <source>
        <dbReference type="PROSITE" id="PS50109"/>
    </source>
</evidence>
<keyword evidence="21" id="KW-1185">Reference proteome</keyword>
<feature type="domain" description="PAC" evidence="19">
    <location>
        <begin position="329"/>
        <end position="381"/>
    </location>
</feature>
<dbReference type="Gene3D" id="3.40.50.2300">
    <property type="match status" value="1"/>
</dbReference>
<reference evidence="20 21" key="1">
    <citation type="submission" date="2018-10" db="EMBL/GenBank/DDBJ databases">
        <title>Genomic Encyclopedia of Type Strains, Phase IV (KMG-IV): sequencing the most valuable type-strain genomes for metagenomic binning, comparative biology and taxonomic classification.</title>
        <authorList>
            <person name="Goeker M."/>
        </authorList>
    </citation>
    <scope>NUCLEOTIDE SEQUENCE [LARGE SCALE GENOMIC DNA]</scope>
    <source>
        <strain evidence="20 21">DSM 23841</strain>
    </source>
</reference>
<evidence type="ECO:0000256" key="4">
    <source>
        <dbReference type="ARBA" id="ARBA00022679"/>
    </source>
</evidence>
<dbReference type="PANTHER" id="PTHR43047:SF64">
    <property type="entry name" value="HISTIDINE KINASE CONTAINING CHEY-HOMOLOGOUS RECEIVER DOMAIN AND PAS DOMAIN-RELATED"/>
    <property type="match status" value="1"/>
</dbReference>
<evidence type="ECO:0000256" key="14">
    <source>
        <dbReference type="SAM" id="Coils"/>
    </source>
</evidence>
<keyword evidence="5" id="KW-0547">Nucleotide-binding</keyword>
<dbReference type="Pfam" id="PF02518">
    <property type="entry name" value="HATPase_c"/>
    <property type="match status" value="1"/>
</dbReference>
<dbReference type="PROSITE" id="PS50110">
    <property type="entry name" value="RESPONSE_REGULATORY"/>
    <property type="match status" value="1"/>
</dbReference>
<dbReference type="InterPro" id="IPR021796">
    <property type="entry name" value="Tll0287-like_dom"/>
</dbReference>
<dbReference type="Pfam" id="PF00072">
    <property type="entry name" value="Response_reg"/>
    <property type="match status" value="1"/>
</dbReference>
<evidence type="ECO:0000256" key="3">
    <source>
        <dbReference type="ARBA" id="ARBA00022553"/>
    </source>
</evidence>
<comment type="caution">
    <text evidence="20">The sequence shown here is derived from an EMBL/GenBank/DDBJ whole genome shotgun (WGS) entry which is preliminary data.</text>
</comment>
<dbReference type="SUPFAM" id="SSF55785">
    <property type="entry name" value="PYP-like sensor domain (PAS domain)"/>
    <property type="match status" value="1"/>
</dbReference>
<dbReference type="GO" id="GO:0005524">
    <property type="term" value="F:ATP binding"/>
    <property type="evidence" value="ECO:0007669"/>
    <property type="project" value="UniProtKB-KW"/>
</dbReference>
<dbReference type="PRINTS" id="PR00344">
    <property type="entry name" value="BCTRLSENSOR"/>
</dbReference>
<evidence type="ECO:0000256" key="9">
    <source>
        <dbReference type="ARBA" id="ARBA00058004"/>
    </source>
</evidence>
<dbReference type="InterPro" id="IPR003661">
    <property type="entry name" value="HisK_dim/P_dom"/>
</dbReference>
<feature type="modified residue" description="4-aspartylphosphate" evidence="13">
    <location>
        <position position="707"/>
    </location>
</feature>
<keyword evidence="4" id="KW-0808">Transferase</keyword>
<evidence type="ECO:0000256" key="7">
    <source>
        <dbReference type="ARBA" id="ARBA00022840"/>
    </source>
</evidence>
<dbReference type="CDD" id="cd16922">
    <property type="entry name" value="HATPase_EvgS-ArcB-TorS-like"/>
    <property type="match status" value="1"/>
</dbReference>
<evidence type="ECO:0000313" key="21">
    <source>
        <dbReference type="Proteomes" id="UP000270626"/>
    </source>
</evidence>
<dbReference type="SMART" id="SM00448">
    <property type="entry name" value="REC"/>
    <property type="match status" value="1"/>
</dbReference>
<evidence type="ECO:0000256" key="15">
    <source>
        <dbReference type="SAM" id="Phobius"/>
    </source>
</evidence>
<dbReference type="Gene3D" id="3.30.565.10">
    <property type="entry name" value="Histidine kinase-like ATPase, C-terminal domain"/>
    <property type="match status" value="1"/>
</dbReference>
<dbReference type="CDD" id="cd00130">
    <property type="entry name" value="PAS"/>
    <property type="match status" value="1"/>
</dbReference>
<evidence type="ECO:0000256" key="12">
    <source>
        <dbReference type="ARBA" id="ARBA00070152"/>
    </source>
</evidence>
<dbReference type="SMART" id="SM00091">
    <property type="entry name" value="PAS"/>
    <property type="match status" value="1"/>
</dbReference>
<dbReference type="SMART" id="SM00387">
    <property type="entry name" value="HATPase_c"/>
    <property type="match status" value="1"/>
</dbReference>
<feature type="domain" description="Histidine kinase" evidence="16">
    <location>
        <begin position="417"/>
        <end position="635"/>
    </location>
</feature>
<dbReference type="InterPro" id="IPR035965">
    <property type="entry name" value="PAS-like_dom_sf"/>
</dbReference>
<dbReference type="InterPro" id="IPR001610">
    <property type="entry name" value="PAC"/>
</dbReference>
<comment type="subunit">
    <text evidence="10">At low DSF concentrations, interacts with RpfF.</text>
</comment>
<evidence type="ECO:0000256" key="11">
    <source>
        <dbReference type="ARBA" id="ARBA00068150"/>
    </source>
</evidence>
<evidence type="ECO:0000259" key="18">
    <source>
        <dbReference type="PROSITE" id="PS50112"/>
    </source>
</evidence>
<comment type="catalytic activity">
    <reaction evidence="1">
        <text>ATP + protein L-histidine = ADP + protein N-phospho-L-histidine.</text>
        <dbReference type="EC" id="2.7.13.3"/>
    </reaction>
</comment>
<dbReference type="NCBIfam" id="TIGR00229">
    <property type="entry name" value="sensory_box"/>
    <property type="match status" value="1"/>
</dbReference>
<dbReference type="CDD" id="cd00156">
    <property type="entry name" value="REC"/>
    <property type="match status" value="1"/>
</dbReference>
<dbReference type="EC" id="2.7.13.3" evidence="2"/>
<keyword evidence="15" id="KW-1133">Transmembrane helix</keyword>
<dbReference type="SUPFAM" id="SSF55874">
    <property type="entry name" value="ATPase domain of HSP90 chaperone/DNA topoisomerase II/histidine kinase"/>
    <property type="match status" value="1"/>
</dbReference>
<keyword evidence="14" id="KW-0175">Coiled coil</keyword>
<dbReference type="InterPro" id="IPR000700">
    <property type="entry name" value="PAS-assoc_C"/>
</dbReference>
<accession>A0A495VMU5</accession>
<evidence type="ECO:0000313" key="20">
    <source>
        <dbReference type="EMBL" id="RKT50696.1"/>
    </source>
</evidence>
<dbReference type="Pfam" id="PF11845">
    <property type="entry name" value="Tll0287-like"/>
    <property type="match status" value="1"/>
</dbReference>
<dbReference type="InterPro" id="IPR003594">
    <property type="entry name" value="HATPase_dom"/>
</dbReference>
<keyword evidence="3 13" id="KW-0597">Phosphoprotein</keyword>
<dbReference type="SMART" id="SM00388">
    <property type="entry name" value="HisKA"/>
    <property type="match status" value="1"/>
</dbReference>
<feature type="coiled-coil region" evidence="14">
    <location>
        <begin position="372"/>
        <end position="403"/>
    </location>
</feature>
<dbReference type="PROSITE" id="PS50109">
    <property type="entry name" value="HIS_KIN"/>
    <property type="match status" value="1"/>
</dbReference>
<evidence type="ECO:0000256" key="5">
    <source>
        <dbReference type="ARBA" id="ARBA00022741"/>
    </source>
</evidence>
<evidence type="ECO:0000256" key="8">
    <source>
        <dbReference type="ARBA" id="ARBA00023012"/>
    </source>
</evidence>
<dbReference type="InterPro" id="IPR005467">
    <property type="entry name" value="His_kinase_dom"/>
</dbReference>
<evidence type="ECO:0000256" key="1">
    <source>
        <dbReference type="ARBA" id="ARBA00000085"/>
    </source>
</evidence>